<evidence type="ECO:0000313" key="3">
    <source>
        <dbReference type="Proteomes" id="UP001152622"/>
    </source>
</evidence>
<gene>
    <name evidence="2" type="ORF">SKAU_G00303590</name>
</gene>
<accession>A0A9Q1INJ2</accession>
<reference evidence="2" key="1">
    <citation type="journal article" date="2023" name="Science">
        <title>Genome structures resolve the early diversification of teleost fishes.</title>
        <authorList>
            <person name="Parey E."/>
            <person name="Louis A."/>
            <person name="Montfort J."/>
            <person name="Bouchez O."/>
            <person name="Roques C."/>
            <person name="Iampietro C."/>
            <person name="Lluch J."/>
            <person name="Castinel A."/>
            <person name="Donnadieu C."/>
            <person name="Desvignes T."/>
            <person name="Floi Bucao C."/>
            <person name="Jouanno E."/>
            <person name="Wen M."/>
            <person name="Mejri S."/>
            <person name="Dirks R."/>
            <person name="Jansen H."/>
            <person name="Henkel C."/>
            <person name="Chen W.J."/>
            <person name="Zahm M."/>
            <person name="Cabau C."/>
            <person name="Klopp C."/>
            <person name="Thompson A.W."/>
            <person name="Robinson-Rechavi M."/>
            <person name="Braasch I."/>
            <person name="Lecointre G."/>
            <person name="Bobe J."/>
            <person name="Postlethwait J.H."/>
            <person name="Berthelot C."/>
            <person name="Roest Crollius H."/>
            <person name="Guiguen Y."/>
        </authorList>
    </citation>
    <scope>NUCLEOTIDE SEQUENCE</scope>
    <source>
        <strain evidence="2">WJC10195</strain>
    </source>
</reference>
<evidence type="ECO:0000256" key="1">
    <source>
        <dbReference type="SAM" id="MobiDB-lite"/>
    </source>
</evidence>
<dbReference type="EMBL" id="JAINUF010000012">
    <property type="protein sequence ID" value="KAJ8346166.1"/>
    <property type="molecule type" value="Genomic_DNA"/>
</dbReference>
<feature type="region of interest" description="Disordered" evidence="1">
    <location>
        <begin position="64"/>
        <end position="83"/>
    </location>
</feature>
<protein>
    <submittedName>
        <fullName evidence="2">Uncharacterized protein</fullName>
    </submittedName>
</protein>
<evidence type="ECO:0000313" key="2">
    <source>
        <dbReference type="EMBL" id="KAJ8346166.1"/>
    </source>
</evidence>
<name>A0A9Q1INJ2_SYNKA</name>
<sequence>MQQALRATSYTSRLLLRGTADGEGSVAGRGALAIAPGLSRQHSLTLQRRTLAIGRVREEDGMKGRGGSYSCMDGGRTAGAKGKGQRELNGRKIMFYRLEVAAETTRIDKAIRERLVALNIFAGVCSAFIHECYSVRSPAVSLEEFKMATEGRLRRVLTRWHS</sequence>
<dbReference type="Proteomes" id="UP001152622">
    <property type="component" value="Chromosome 12"/>
</dbReference>
<dbReference type="AlphaFoldDB" id="A0A9Q1INJ2"/>
<keyword evidence="3" id="KW-1185">Reference proteome</keyword>
<comment type="caution">
    <text evidence="2">The sequence shown here is derived from an EMBL/GenBank/DDBJ whole genome shotgun (WGS) entry which is preliminary data.</text>
</comment>
<proteinExistence type="predicted"/>
<organism evidence="2 3">
    <name type="scientific">Synaphobranchus kaupii</name>
    <name type="common">Kaup's arrowtooth eel</name>
    <dbReference type="NCBI Taxonomy" id="118154"/>
    <lineage>
        <taxon>Eukaryota</taxon>
        <taxon>Metazoa</taxon>
        <taxon>Chordata</taxon>
        <taxon>Craniata</taxon>
        <taxon>Vertebrata</taxon>
        <taxon>Euteleostomi</taxon>
        <taxon>Actinopterygii</taxon>
        <taxon>Neopterygii</taxon>
        <taxon>Teleostei</taxon>
        <taxon>Anguilliformes</taxon>
        <taxon>Synaphobranchidae</taxon>
        <taxon>Synaphobranchus</taxon>
    </lineage>
</organism>